<keyword evidence="3" id="KW-1185">Reference proteome</keyword>
<gene>
    <name evidence="2" type="ORF">GCM10022246_32220</name>
</gene>
<dbReference type="Proteomes" id="UP001501081">
    <property type="component" value="Unassembled WGS sequence"/>
</dbReference>
<proteinExistence type="predicted"/>
<dbReference type="EMBL" id="BAABAK010000016">
    <property type="protein sequence ID" value="GAA3977470.1"/>
    <property type="molecule type" value="Genomic_DNA"/>
</dbReference>
<feature type="region of interest" description="Disordered" evidence="1">
    <location>
        <begin position="1"/>
        <end position="30"/>
    </location>
</feature>
<evidence type="ECO:0000313" key="2">
    <source>
        <dbReference type="EMBL" id="GAA3977470.1"/>
    </source>
</evidence>
<evidence type="ECO:0008006" key="4">
    <source>
        <dbReference type="Google" id="ProtNLM"/>
    </source>
</evidence>
<reference evidence="3" key="1">
    <citation type="journal article" date="2019" name="Int. J. Syst. Evol. Microbiol.">
        <title>The Global Catalogue of Microorganisms (GCM) 10K type strain sequencing project: providing services to taxonomists for standard genome sequencing and annotation.</title>
        <authorList>
            <consortium name="The Broad Institute Genomics Platform"/>
            <consortium name="The Broad Institute Genome Sequencing Center for Infectious Disease"/>
            <person name="Wu L."/>
            <person name="Ma J."/>
        </authorList>
    </citation>
    <scope>NUCLEOTIDE SEQUENCE [LARGE SCALE GENOMIC DNA]</scope>
    <source>
        <strain evidence="3">JCM 17338</strain>
    </source>
</reference>
<evidence type="ECO:0000313" key="3">
    <source>
        <dbReference type="Proteomes" id="UP001501081"/>
    </source>
</evidence>
<organism evidence="2 3">
    <name type="scientific">Pedobacter ginsengiterrae</name>
    <dbReference type="NCBI Taxonomy" id="871696"/>
    <lineage>
        <taxon>Bacteria</taxon>
        <taxon>Pseudomonadati</taxon>
        <taxon>Bacteroidota</taxon>
        <taxon>Sphingobacteriia</taxon>
        <taxon>Sphingobacteriales</taxon>
        <taxon>Sphingobacteriaceae</taxon>
        <taxon>Pedobacter</taxon>
    </lineage>
</organism>
<accession>A0ABP7Q789</accession>
<evidence type="ECO:0000256" key="1">
    <source>
        <dbReference type="SAM" id="MobiDB-lite"/>
    </source>
</evidence>
<sequence>MACNSADKRSSMEKDSISGDTVMPNKVGGSETFQTKLDGEAADHLRNITYSLLMEDRLLKLQAGNAKNKPSETLTQLMDINRASLKRMEAYATGKSVILPSDLLSNQQITLDSVKSLATANGDKARSTLLKANGSALLKELEQSANNRDQDFKKFMNEEYANQQKKNNLLQSL</sequence>
<comment type="caution">
    <text evidence="2">The sequence shown here is derived from an EMBL/GenBank/DDBJ whole genome shotgun (WGS) entry which is preliminary data.</text>
</comment>
<name>A0ABP7Q789_9SPHI</name>
<protein>
    <recommendedName>
        <fullName evidence="4">DUF4142 domain-containing protein</fullName>
    </recommendedName>
</protein>
<feature type="compositionally biased region" description="Basic and acidic residues" evidence="1">
    <location>
        <begin position="1"/>
        <end position="17"/>
    </location>
</feature>